<dbReference type="Proteomes" id="UP001305414">
    <property type="component" value="Unassembled WGS sequence"/>
</dbReference>
<name>A0AAN7UNH0_9PEZI</name>
<dbReference type="AlphaFoldDB" id="A0AAN7UNH0"/>
<keyword evidence="2" id="KW-1185">Reference proteome</keyword>
<evidence type="ECO:0000313" key="1">
    <source>
        <dbReference type="EMBL" id="KAK5629808.1"/>
    </source>
</evidence>
<comment type="caution">
    <text evidence="1">The sequence shown here is derived from an EMBL/GenBank/DDBJ whole genome shotgun (WGS) entry which is preliminary data.</text>
</comment>
<accession>A0AAN7UNH0</accession>
<evidence type="ECO:0000313" key="2">
    <source>
        <dbReference type="Proteomes" id="UP001305414"/>
    </source>
</evidence>
<dbReference type="EMBL" id="JAWHQM010000012">
    <property type="protein sequence ID" value="KAK5629808.1"/>
    <property type="molecule type" value="Genomic_DNA"/>
</dbReference>
<organism evidence="1 2">
    <name type="scientific">Xylaria bambusicola</name>
    <dbReference type="NCBI Taxonomy" id="326684"/>
    <lineage>
        <taxon>Eukaryota</taxon>
        <taxon>Fungi</taxon>
        <taxon>Dikarya</taxon>
        <taxon>Ascomycota</taxon>
        <taxon>Pezizomycotina</taxon>
        <taxon>Sordariomycetes</taxon>
        <taxon>Xylariomycetidae</taxon>
        <taxon>Xylariales</taxon>
        <taxon>Xylariaceae</taxon>
        <taxon>Xylaria</taxon>
    </lineage>
</organism>
<proteinExistence type="predicted"/>
<protein>
    <submittedName>
        <fullName evidence="1">Uncharacterized protein</fullName>
    </submittedName>
</protein>
<sequence length="85" mass="9487">MAISGLTLEYNRFTFQDLLDKHGMRVPRGASGTNHASNGLFVGYTRTCSPATSHLDWAVDEFAHAYTNFKPVEVSTRLENSLIRP</sequence>
<gene>
    <name evidence="1" type="ORF">RRF57_005523</name>
</gene>
<reference evidence="1 2" key="1">
    <citation type="submission" date="2023-10" db="EMBL/GenBank/DDBJ databases">
        <title>Draft genome sequence of Xylaria bambusicola isolate GMP-LS, the root and basal stem rot pathogen of sugarcane in Indonesia.</title>
        <authorList>
            <person name="Selvaraj P."/>
            <person name="Muralishankar V."/>
            <person name="Muruganantham S."/>
            <person name="Sp S."/>
            <person name="Haryani S."/>
            <person name="Lau K.J.X."/>
            <person name="Naqvi N.I."/>
        </authorList>
    </citation>
    <scope>NUCLEOTIDE SEQUENCE [LARGE SCALE GENOMIC DNA]</scope>
    <source>
        <strain evidence="1">GMP-LS</strain>
    </source>
</reference>